<keyword evidence="9" id="KW-0106">Calcium</keyword>
<feature type="transmembrane region" description="Helical" evidence="17">
    <location>
        <begin position="433"/>
        <end position="459"/>
    </location>
</feature>
<protein>
    <recommendedName>
        <fullName evidence="19">Sodium/calcium exchanger membrane region domain-containing protein</fullName>
    </recommendedName>
</protein>
<dbReference type="GO" id="GO:0006874">
    <property type="term" value="P:intracellular calcium ion homeostasis"/>
    <property type="evidence" value="ECO:0007669"/>
    <property type="project" value="TreeGrafter"/>
</dbReference>
<dbReference type="InterPro" id="IPR044880">
    <property type="entry name" value="NCX_ion-bd_dom_sf"/>
</dbReference>
<evidence type="ECO:0000256" key="1">
    <source>
        <dbReference type="ARBA" id="ARBA00004141"/>
    </source>
</evidence>
<gene>
    <name evidence="20" type="ORF">OXX778_LOCUS17067</name>
</gene>
<sequence length="597" mass="68434">MNSKTLCFCIILFSFVCRIESENQVEKGRIESVLSSNSNEQLNLNTTSDCVLSSINDFPSDLFTQKQRRFGAIIFHIIFGIYLFKSILIVINEYFMCSIELIGQRFNLDQDVLGATFMAVGSSTPGVLISLITIFFSESEPGIGSSVGSAIFNILFIVGICGLFITNSAKLSTWPFLRDSFFYTISILFLFILIKDDRVYWYESMCLVILYALYCVFMMNNDRIKNWAYQKFEILQQETNNILPGPTVPHNKNFVFNKRPLSRSQSGYSRFNDEDDMYAWGGTLNNINDHVQNVENYSYQNSYMVNQTDYDIRNVDSLIASSTRQIDFDTSVIQMMTKRRYFRPRTTFKMAVRRIIDEQIWLKKSSIPQNVASFPNLNMNPFNKENYLFILSTKPDAQNGIKSLIIWASFVPIRTIFYFTIPDCRTEKYKKNYFLTFVLSVSWLSVLSYLIIWMIRILGYTIGIPDPIMEITLIAAGTSISDAYTSIIVVRQGMVDMGVSNIIGSNVFDLLIGLALPWIIKSFFNNGYIVINSAGIGYDSLILFVCVLSTVMIIHFRKWYLDYRAGYVFLSVYAAFIIFSAAIELNVFAYVNPPVCI</sequence>
<evidence type="ECO:0000256" key="14">
    <source>
        <dbReference type="ARBA" id="ARBA00023065"/>
    </source>
</evidence>
<feature type="transmembrane region" description="Helical" evidence="17">
    <location>
        <begin position="502"/>
        <end position="524"/>
    </location>
</feature>
<dbReference type="InterPro" id="IPR004481">
    <property type="entry name" value="K/Na/Ca-exchanger"/>
</dbReference>
<dbReference type="AlphaFoldDB" id="A0A814HVD0"/>
<keyword evidence="12 17" id="KW-1133">Transmembrane helix</keyword>
<feature type="transmembrane region" description="Helical" evidence="17">
    <location>
        <begin position="471"/>
        <end position="490"/>
    </location>
</feature>
<evidence type="ECO:0000256" key="17">
    <source>
        <dbReference type="SAM" id="Phobius"/>
    </source>
</evidence>
<feature type="transmembrane region" description="Helical" evidence="17">
    <location>
        <begin position="536"/>
        <end position="556"/>
    </location>
</feature>
<feature type="transmembrane region" description="Helical" evidence="17">
    <location>
        <begin position="200"/>
        <end position="219"/>
    </location>
</feature>
<feature type="transmembrane region" description="Helical" evidence="17">
    <location>
        <begin position="142"/>
        <end position="164"/>
    </location>
</feature>
<feature type="transmembrane region" description="Helical" evidence="17">
    <location>
        <begin position="112"/>
        <end position="136"/>
    </location>
</feature>
<feature type="transmembrane region" description="Helical" evidence="17">
    <location>
        <begin position="176"/>
        <end position="194"/>
    </location>
</feature>
<dbReference type="GO" id="GO:0008273">
    <property type="term" value="F:calcium, potassium:sodium antiporter activity"/>
    <property type="evidence" value="ECO:0007669"/>
    <property type="project" value="TreeGrafter"/>
</dbReference>
<keyword evidence="5" id="KW-0633">Potassium transport</keyword>
<dbReference type="InterPro" id="IPR004837">
    <property type="entry name" value="NaCa_Exmemb"/>
</dbReference>
<evidence type="ECO:0000256" key="9">
    <source>
        <dbReference type="ARBA" id="ARBA00022837"/>
    </source>
</evidence>
<dbReference type="GO" id="GO:0005262">
    <property type="term" value="F:calcium channel activity"/>
    <property type="evidence" value="ECO:0007669"/>
    <property type="project" value="TreeGrafter"/>
</dbReference>
<feature type="chain" id="PRO_5032544072" description="Sodium/calcium exchanger membrane region domain-containing protein" evidence="18">
    <location>
        <begin position="22"/>
        <end position="597"/>
    </location>
</feature>
<dbReference type="Pfam" id="PF01699">
    <property type="entry name" value="Na_Ca_ex"/>
    <property type="match status" value="2"/>
</dbReference>
<keyword evidence="8 18" id="KW-0732">Signal</keyword>
<evidence type="ECO:0000256" key="7">
    <source>
        <dbReference type="ARBA" id="ARBA00022692"/>
    </source>
</evidence>
<evidence type="ECO:0000256" key="10">
    <source>
        <dbReference type="ARBA" id="ARBA00022847"/>
    </source>
</evidence>
<evidence type="ECO:0000256" key="13">
    <source>
        <dbReference type="ARBA" id="ARBA00023053"/>
    </source>
</evidence>
<evidence type="ECO:0000256" key="3">
    <source>
        <dbReference type="ARBA" id="ARBA00022448"/>
    </source>
</evidence>
<keyword evidence="11" id="KW-0630">Potassium</keyword>
<feature type="domain" description="Sodium/calcium exchanger membrane region" evidence="19">
    <location>
        <begin position="433"/>
        <end position="580"/>
    </location>
</feature>
<evidence type="ECO:0000259" key="19">
    <source>
        <dbReference type="Pfam" id="PF01699"/>
    </source>
</evidence>
<keyword evidence="10" id="KW-0769">Symport</keyword>
<comment type="caution">
    <text evidence="20">The sequence shown here is derived from an EMBL/GenBank/DDBJ whole genome shotgun (WGS) entry which is preliminary data.</text>
</comment>
<feature type="transmembrane region" description="Helical" evidence="17">
    <location>
        <begin position="568"/>
        <end position="591"/>
    </location>
</feature>
<dbReference type="GO" id="GO:0015293">
    <property type="term" value="F:symporter activity"/>
    <property type="evidence" value="ECO:0007669"/>
    <property type="project" value="UniProtKB-KW"/>
</dbReference>
<keyword evidence="4" id="KW-0050">Antiport</keyword>
<comment type="similarity">
    <text evidence="2">Belongs to the Ca(2+):cation antiporter (CaCA) (TC 2.A.19) family. SLC24A subfamily.</text>
</comment>
<dbReference type="PANTHER" id="PTHR10846:SF73">
    <property type="entry name" value="SODIUM_CALCIUM EXCHANGER MEMBRANE REGION DOMAIN-CONTAINING PROTEIN"/>
    <property type="match status" value="1"/>
</dbReference>
<evidence type="ECO:0000256" key="5">
    <source>
        <dbReference type="ARBA" id="ARBA00022538"/>
    </source>
</evidence>
<reference evidence="20" key="1">
    <citation type="submission" date="2021-02" db="EMBL/GenBank/DDBJ databases">
        <authorList>
            <person name="Nowell W R."/>
        </authorList>
    </citation>
    <scope>NUCLEOTIDE SEQUENCE</scope>
    <source>
        <strain evidence="20">Ploen Becks lab</strain>
    </source>
</reference>
<keyword evidence="16" id="KW-0739">Sodium transport</keyword>
<feature type="signal peptide" evidence="18">
    <location>
        <begin position="1"/>
        <end position="21"/>
    </location>
</feature>
<keyword evidence="7 17" id="KW-0812">Transmembrane</keyword>
<evidence type="ECO:0000256" key="16">
    <source>
        <dbReference type="ARBA" id="ARBA00023201"/>
    </source>
</evidence>
<evidence type="ECO:0000256" key="18">
    <source>
        <dbReference type="SAM" id="SignalP"/>
    </source>
</evidence>
<dbReference type="Gene3D" id="1.20.1420.30">
    <property type="entry name" value="NCX, central ion-binding region"/>
    <property type="match status" value="2"/>
</dbReference>
<keyword evidence="21" id="KW-1185">Reference proteome</keyword>
<feature type="transmembrane region" description="Helical" evidence="17">
    <location>
        <begin position="70"/>
        <end position="91"/>
    </location>
</feature>
<evidence type="ECO:0000313" key="21">
    <source>
        <dbReference type="Proteomes" id="UP000663879"/>
    </source>
</evidence>
<feature type="domain" description="Sodium/calcium exchanger membrane region" evidence="19">
    <location>
        <begin position="77"/>
        <end position="219"/>
    </location>
</feature>
<dbReference type="OrthoDB" id="2127281at2759"/>
<dbReference type="FunFam" id="1.20.1420.30:FF:000009">
    <property type="entry name" value="sodium/potassium/calcium exchanger 5 isoform X2"/>
    <property type="match status" value="1"/>
</dbReference>
<dbReference type="NCBIfam" id="TIGR00367">
    <property type="entry name" value="calcium/sodium antiporter"/>
    <property type="match status" value="1"/>
</dbReference>
<evidence type="ECO:0000256" key="2">
    <source>
        <dbReference type="ARBA" id="ARBA00005364"/>
    </source>
</evidence>
<comment type="subcellular location">
    <subcellularLocation>
        <location evidence="1">Membrane</location>
        <topology evidence="1">Multi-pass membrane protein</topology>
    </subcellularLocation>
</comment>
<accession>A0A814HVD0</accession>
<dbReference type="EMBL" id="CAJNOC010004245">
    <property type="protein sequence ID" value="CAF1014632.1"/>
    <property type="molecule type" value="Genomic_DNA"/>
</dbReference>
<keyword evidence="14" id="KW-0406">Ion transport</keyword>
<name>A0A814HVD0_9BILA</name>
<evidence type="ECO:0000256" key="8">
    <source>
        <dbReference type="ARBA" id="ARBA00022729"/>
    </source>
</evidence>
<evidence type="ECO:0000313" key="20">
    <source>
        <dbReference type="EMBL" id="CAF1014632.1"/>
    </source>
</evidence>
<keyword evidence="6" id="KW-0109">Calcium transport</keyword>
<evidence type="ECO:0000256" key="11">
    <source>
        <dbReference type="ARBA" id="ARBA00022958"/>
    </source>
</evidence>
<dbReference type="Proteomes" id="UP000663879">
    <property type="component" value="Unassembled WGS sequence"/>
</dbReference>
<dbReference type="PANTHER" id="PTHR10846">
    <property type="entry name" value="SODIUM/POTASSIUM/CALCIUM EXCHANGER"/>
    <property type="match status" value="1"/>
</dbReference>
<proteinExistence type="inferred from homology"/>
<organism evidence="20 21">
    <name type="scientific">Brachionus calyciflorus</name>
    <dbReference type="NCBI Taxonomy" id="104777"/>
    <lineage>
        <taxon>Eukaryota</taxon>
        <taxon>Metazoa</taxon>
        <taxon>Spiralia</taxon>
        <taxon>Gnathifera</taxon>
        <taxon>Rotifera</taxon>
        <taxon>Eurotatoria</taxon>
        <taxon>Monogononta</taxon>
        <taxon>Pseudotrocha</taxon>
        <taxon>Ploima</taxon>
        <taxon>Brachionidae</taxon>
        <taxon>Brachionus</taxon>
    </lineage>
</organism>
<evidence type="ECO:0000256" key="4">
    <source>
        <dbReference type="ARBA" id="ARBA00022449"/>
    </source>
</evidence>
<evidence type="ECO:0000256" key="12">
    <source>
        <dbReference type="ARBA" id="ARBA00022989"/>
    </source>
</evidence>
<evidence type="ECO:0000256" key="6">
    <source>
        <dbReference type="ARBA" id="ARBA00022568"/>
    </source>
</evidence>
<keyword evidence="3" id="KW-0813">Transport</keyword>
<keyword evidence="15 17" id="KW-0472">Membrane</keyword>
<keyword evidence="13" id="KW-0915">Sodium</keyword>
<dbReference type="GO" id="GO:0005886">
    <property type="term" value="C:plasma membrane"/>
    <property type="evidence" value="ECO:0007669"/>
    <property type="project" value="TreeGrafter"/>
</dbReference>
<evidence type="ECO:0000256" key="15">
    <source>
        <dbReference type="ARBA" id="ARBA00023136"/>
    </source>
</evidence>